<feature type="modified residue" description="Phosphohistidine" evidence="9">
    <location>
        <position position="716"/>
    </location>
</feature>
<dbReference type="InterPro" id="IPR002545">
    <property type="entry name" value="CheW-lke_dom"/>
</dbReference>
<evidence type="ECO:0000256" key="6">
    <source>
        <dbReference type="ARBA" id="ARBA00022777"/>
    </source>
</evidence>
<feature type="domain" description="HPt" evidence="16">
    <location>
        <begin position="11"/>
        <end position="111"/>
    </location>
</feature>
<accession>A0A9D7K074</accession>
<protein>
    <recommendedName>
        <fullName evidence="3">Chemotaxis protein CheA</fullName>
        <ecNumber evidence="2">2.7.13.3</ecNumber>
    </recommendedName>
</protein>
<feature type="modified residue" description="Phosphohistidine" evidence="9">
    <location>
        <position position="1260"/>
    </location>
</feature>
<reference evidence="17" key="1">
    <citation type="submission" date="2020-10" db="EMBL/GenBank/DDBJ databases">
        <title>Connecting structure to function with the recovery of over 1000 high-quality activated sludge metagenome-assembled genomes encoding full-length rRNA genes using long-read sequencing.</title>
        <authorList>
            <person name="Singleton C.M."/>
            <person name="Petriglieri F."/>
            <person name="Kristensen J.M."/>
            <person name="Kirkegaard R.H."/>
            <person name="Michaelsen T.Y."/>
            <person name="Andersen M.H."/>
            <person name="Karst S.M."/>
            <person name="Dueholm M.S."/>
            <person name="Nielsen P.H."/>
            <person name="Albertsen M."/>
        </authorList>
    </citation>
    <scope>NUCLEOTIDE SEQUENCE</scope>
    <source>
        <strain evidence="17">Hirt_18-Q3-R61-65_BATAC.395</strain>
    </source>
</reference>
<dbReference type="PROSITE" id="PS50894">
    <property type="entry name" value="HPT"/>
    <property type="match status" value="4"/>
</dbReference>
<evidence type="ECO:0000256" key="1">
    <source>
        <dbReference type="ARBA" id="ARBA00000085"/>
    </source>
</evidence>
<keyword evidence="4 10" id="KW-0597">Phosphoprotein</keyword>
<keyword evidence="7" id="KW-0902">Two-component regulatory system</keyword>
<feature type="domain" description="HPt" evidence="16">
    <location>
        <begin position="1042"/>
        <end position="1145"/>
    </location>
</feature>
<evidence type="ECO:0000256" key="10">
    <source>
        <dbReference type="PROSITE-ProRule" id="PRU00169"/>
    </source>
</evidence>
<evidence type="ECO:0000256" key="4">
    <source>
        <dbReference type="ARBA" id="ARBA00022553"/>
    </source>
</evidence>
<dbReference type="EC" id="2.7.13.3" evidence="2"/>
<dbReference type="Gene3D" id="3.30.565.10">
    <property type="entry name" value="Histidine kinase-like ATPase, C-terminal domain"/>
    <property type="match status" value="1"/>
</dbReference>
<dbReference type="PRINTS" id="PR00344">
    <property type="entry name" value="BCTRLSENSOR"/>
</dbReference>
<dbReference type="SMART" id="SM01231">
    <property type="entry name" value="H-kinase_dim"/>
    <property type="match status" value="1"/>
</dbReference>
<dbReference type="Gene3D" id="2.30.30.40">
    <property type="entry name" value="SH3 Domains"/>
    <property type="match status" value="1"/>
</dbReference>
<dbReference type="Pfam" id="PF02518">
    <property type="entry name" value="HATPase_c"/>
    <property type="match status" value="1"/>
</dbReference>
<dbReference type="GO" id="GO:0006935">
    <property type="term" value="P:chemotaxis"/>
    <property type="evidence" value="ECO:0007669"/>
    <property type="project" value="InterPro"/>
</dbReference>
<dbReference type="Gene3D" id="1.20.120.160">
    <property type="entry name" value="HPT domain"/>
    <property type="match status" value="4"/>
</dbReference>
<feature type="domain" description="Histidine kinase" evidence="13">
    <location>
        <begin position="1440"/>
        <end position="1692"/>
    </location>
</feature>
<feature type="domain" description="HPt" evidence="16">
    <location>
        <begin position="669"/>
        <end position="776"/>
    </location>
</feature>
<dbReference type="PROSITE" id="PS50851">
    <property type="entry name" value="CHEW"/>
    <property type="match status" value="1"/>
</dbReference>
<name>A0A9D7K074_9PROT</name>
<dbReference type="SMART" id="SM00387">
    <property type="entry name" value="HATPase_c"/>
    <property type="match status" value="1"/>
</dbReference>
<dbReference type="PANTHER" id="PTHR43395:SF8">
    <property type="entry name" value="HISTIDINE KINASE"/>
    <property type="match status" value="1"/>
</dbReference>
<evidence type="ECO:0000256" key="8">
    <source>
        <dbReference type="ARBA" id="ARBA00035100"/>
    </source>
</evidence>
<comment type="function">
    <text evidence="8">Involved in the transmission of sensory signals from the chemoreceptors to the flagellar motors. CheA is autophosphorylated; it can transfer its phosphate group to either CheB or CheY.</text>
</comment>
<feature type="domain" description="Response regulatory" evidence="14">
    <location>
        <begin position="1856"/>
        <end position="1972"/>
    </location>
</feature>
<feature type="modified residue" description="4-aspartylphosphate" evidence="10">
    <location>
        <position position="1905"/>
    </location>
</feature>
<evidence type="ECO:0000256" key="11">
    <source>
        <dbReference type="SAM" id="Coils"/>
    </source>
</evidence>
<organism evidence="17 18">
    <name type="scientific">Candidatus Proximibacter danicus</name>
    <dbReference type="NCBI Taxonomy" id="2954365"/>
    <lineage>
        <taxon>Bacteria</taxon>
        <taxon>Pseudomonadati</taxon>
        <taxon>Pseudomonadota</taxon>
        <taxon>Betaproteobacteria</taxon>
        <taxon>Candidatus Proximibacter</taxon>
    </lineage>
</organism>
<evidence type="ECO:0000256" key="3">
    <source>
        <dbReference type="ARBA" id="ARBA00021495"/>
    </source>
</evidence>
<dbReference type="InterPro" id="IPR036890">
    <property type="entry name" value="HATPase_C_sf"/>
</dbReference>
<evidence type="ECO:0000313" key="18">
    <source>
        <dbReference type="Proteomes" id="UP000886689"/>
    </source>
</evidence>
<dbReference type="PANTHER" id="PTHR43395">
    <property type="entry name" value="SENSOR HISTIDINE KINASE CHEA"/>
    <property type="match status" value="1"/>
</dbReference>
<feature type="region of interest" description="Disordered" evidence="12">
    <location>
        <begin position="1012"/>
        <end position="1041"/>
    </location>
</feature>
<dbReference type="InterPro" id="IPR001789">
    <property type="entry name" value="Sig_transdc_resp-reg_receiver"/>
</dbReference>
<evidence type="ECO:0000259" key="16">
    <source>
        <dbReference type="PROSITE" id="PS50894"/>
    </source>
</evidence>
<proteinExistence type="predicted"/>
<feature type="modified residue" description="Phosphohistidine" evidence="9">
    <location>
        <position position="1088"/>
    </location>
</feature>
<comment type="caution">
    <text evidence="17">The sequence shown here is derived from an EMBL/GenBank/DDBJ whole genome shotgun (WGS) entry which is preliminary data.</text>
</comment>
<dbReference type="FunFam" id="3.30.565.10:FF:000016">
    <property type="entry name" value="Chemotaxis protein CheA, putative"/>
    <property type="match status" value="1"/>
</dbReference>
<dbReference type="Pfam" id="PF26379">
    <property type="entry name" value="FimL_2nd"/>
    <property type="match status" value="1"/>
</dbReference>
<evidence type="ECO:0000259" key="15">
    <source>
        <dbReference type="PROSITE" id="PS50851"/>
    </source>
</evidence>
<evidence type="ECO:0000256" key="7">
    <source>
        <dbReference type="ARBA" id="ARBA00023012"/>
    </source>
</evidence>
<dbReference type="InterPro" id="IPR051315">
    <property type="entry name" value="Bact_Chemotaxis_CheA"/>
</dbReference>
<dbReference type="Pfam" id="PF00072">
    <property type="entry name" value="Response_reg"/>
    <property type="match status" value="1"/>
</dbReference>
<keyword evidence="5" id="KW-0808">Transferase</keyword>
<dbReference type="EMBL" id="JADJUC010000006">
    <property type="protein sequence ID" value="MBK8523990.1"/>
    <property type="molecule type" value="Genomic_DNA"/>
</dbReference>
<dbReference type="InterPro" id="IPR004358">
    <property type="entry name" value="Sig_transdc_His_kin-like_C"/>
</dbReference>
<evidence type="ECO:0000259" key="13">
    <source>
        <dbReference type="PROSITE" id="PS50109"/>
    </source>
</evidence>
<comment type="catalytic activity">
    <reaction evidence="1">
        <text>ATP + protein L-histidine = ADP + protein N-phospho-L-histidine.</text>
        <dbReference type="EC" id="2.7.13.3"/>
    </reaction>
</comment>
<evidence type="ECO:0000256" key="9">
    <source>
        <dbReference type="PROSITE-ProRule" id="PRU00110"/>
    </source>
</evidence>
<evidence type="ECO:0000259" key="14">
    <source>
        <dbReference type="PROSITE" id="PS50110"/>
    </source>
</evidence>
<dbReference type="PROSITE" id="PS50110">
    <property type="entry name" value="RESPONSE_REGULATORY"/>
    <property type="match status" value="1"/>
</dbReference>
<dbReference type="SMART" id="SM00448">
    <property type="entry name" value="REC"/>
    <property type="match status" value="1"/>
</dbReference>
<dbReference type="Pfam" id="PF01627">
    <property type="entry name" value="Hpt"/>
    <property type="match status" value="3"/>
</dbReference>
<feature type="modified residue" description="Phosphohistidine" evidence="9">
    <location>
        <position position="50"/>
    </location>
</feature>
<dbReference type="SUPFAM" id="SSF55874">
    <property type="entry name" value="ATPase domain of HSP90 chaperone/DNA topoisomerase II/histidine kinase"/>
    <property type="match status" value="1"/>
</dbReference>
<dbReference type="PROSITE" id="PS50109">
    <property type="entry name" value="HIS_KIN"/>
    <property type="match status" value="1"/>
</dbReference>
<dbReference type="InterPro" id="IPR011006">
    <property type="entry name" value="CheY-like_superfamily"/>
</dbReference>
<feature type="domain" description="HPt" evidence="16">
    <location>
        <begin position="1213"/>
        <end position="1316"/>
    </location>
</feature>
<dbReference type="GO" id="GO:0000155">
    <property type="term" value="F:phosphorelay sensor kinase activity"/>
    <property type="evidence" value="ECO:0007669"/>
    <property type="project" value="InterPro"/>
</dbReference>
<feature type="domain" description="CheW-like" evidence="15">
    <location>
        <begin position="1694"/>
        <end position="1829"/>
    </location>
</feature>
<dbReference type="SUPFAM" id="SSF52172">
    <property type="entry name" value="CheY-like"/>
    <property type="match status" value="1"/>
</dbReference>
<keyword evidence="6" id="KW-0418">Kinase</keyword>
<dbReference type="SMART" id="SM00260">
    <property type="entry name" value="CheW"/>
    <property type="match status" value="1"/>
</dbReference>
<dbReference type="Pfam" id="PF01584">
    <property type="entry name" value="CheW"/>
    <property type="match status" value="1"/>
</dbReference>
<dbReference type="SMART" id="SM00073">
    <property type="entry name" value="HPT"/>
    <property type="match status" value="3"/>
</dbReference>
<evidence type="ECO:0000256" key="12">
    <source>
        <dbReference type="SAM" id="MobiDB-lite"/>
    </source>
</evidence>
<feature type="coiled-coil region" evidence="11">
    <location>
        <begin position="570"/>
        <end position="617"/>
    </location>
</feature>
<evidence type="ECO:0000256" key="5">
    <source>
        <dbReference type="ARBA" id="ARBA00022679"/>
    </source>
</evidence>
<dbReference type="InterPro" id="IPR036641">
    <property type="entry name" value="HPT_dom_sf"/>
</dbReference>
<feature type="compositionally biased region" description="Low complexity" evidence="12">
    <location>
        <begin position="1021"/>
        <end position="1036"/>
    </location>
</feature>
<evidence type="ECO:0000256" key="2">
    <source>
        <dbReference type="ARBA" id="ARBA00012438"/>
    </source>
</evidence>
<evidence type="ECO:0000313" key="17">
    <source>
        <dbReference type="EMBL" id="MBK8523990.1"/>
    </source>
</evidence>
<dbReference type="InterPro" id="IPR058661">
    <property type="entry name" value="FimL_2nd"/>
</dbReference>
<gene>
    <name evidence="17" type="ORF">IPL58_07600</name>
</gene>
<dbReference type="InterPro" id="IPR004105">
    <property type="entry name" value="CheA-like_dim"/>
</dbReference>
<dbReference type="CDD" id="cd00088">
    <property type="entry name" value="HPT"/>
    <property type="match status" value="2"/>
</dbReference>
<sequence>MNAATEFDVGPLTWVKSEIDLALERAAESLRQFSASGDLTQIKFCQTHLHQVRGALAIVGLDGVTQFTEALEGLLADFEQQKIVADATSTAMVLSALSAVHHYLDDLINGEPNQPLRLMPIYTQILAARGQKRISATDLFFPDLTLRPPRRVAAQVLSRGELQQLLRTQRARFQRGLLAWLRNPNDRAGLAEMLDATRRVEATQELAAARSFWWVATGMLTALSEGALPAEVDVKQLCARIDLQIRRLLEGSKNVAERLMRDALYYVAQADSSSDLVRQVKGTYRLGSAIPAAATQAAPQEAQRRRLRETIAAAEEAWNKFCAGTGQALHTFRDQTAGMHQAIEQLGHTDYRRLAQAIANAANWLAEQPSRHTDALAMEIATAILLAQNAQENFTRLGADFAHQVDVMVARLHGFLADNPPEPGSEIPLLDEMSRQAQEKLLIGQVAKEIQSNLAQIEQVLDGFFRDAEKRSDLTTLDGPLRQIVGALMIMGQNAAVDTLRECEVEIKRFAAESYAPDEADFERVADRLSALGFFIDAMQHGATDFESFTRAMTAAPAAQEDEAPETTVEQELEDAKRETQALLMALKEQPTDAGLREELKQNLETLKQDADLVADNALGQQAKAALSALNSGGDTTPAFDAAIAGMKSQKVDAPTPSAETLQLAQADEEELDAELLAIFIEEAKEVLEAVGSNLANLREQPHNSEVLTNIRRSFHTLKGSGRMVGLRDLGEVAWGIEQVLNLWLRQEQELTPAVFDLVEQGHQVFSVWTEHLENHSVPIPDCAALVALAESLRIGGETALAPESTPPTPAIVAELPPPLATEQDDEMFDGAAATLVLGNFGAPAEPSTASETIEIVDMPPLSLDDSLPEGLADDEMFDGASATVVLGHFGASEPPVPDEAVEIVDMPMLLLDTPPDSGEALYDSAATLVLRKFTTPEPVAEPITEVESIDMAPLSLDDDFGVESHGAQAIEMVVADDAVDQLSIPEISELTIAETPPVTSVPAITEVDFAPESEQELSSESEASLTTSAEASASENAPKPQLSISPTLYEIFLEEARAHLSTLQREFAVLADDPTLPTPHPMARAAHTLAGIAGTVGLSVLNRLGATLEHTLLRRETTDQAASIGAIEVIRQTIDALEAMVANVAEKRDPEAAPHLVDALEQLYPPPAPTAADLPELIDEALAEVVTAAAAPARSGAAAPFSAILIDTQNVKDEFDEQLLPIFLEEAAELTEAITENLRNWRANPDDAEPLRALHRLFHTLKGSARMAGAMTLGEITHAIEARVEQANKTGGAPLELIEDIETAFDSVIQIVERLQRGESLEAPATEAGETDEDASVQTVMAASSATQAAAVVEGATGEAGEEAAAQKAMLRVRADLIDQLVNEAGELSIARARIEGEMIGLKGSLLDLTENVIRLRRQLRDIEIQAESQMQSRTAASDERHAGFDPLEFDRFTRFQELTRMMAESVNDVSTVQQNLLKNLDDANAAILAQARMNRQLQQELMSVRMVPFSSQAERLYRIVRQTAKELGKRANLEIRGGQVELDRSVLDKIGAPLEHLLRNAVAHGLEGRDTRLAAGKTEIGEVSLTLAQEGNEIIVTMADDGAGLDFQRIRARGIEAGLLGADEAADEGRLIKLIFTPGFSTAAEVNQIAGRGIGMDVVKTEIGELGGRIEVNSVAGKGSTFRLYIPLTLAVTQALLVRAGNHVYAIPSSMIEQVLELKEAFLARIREAGEAEWLGNKYPYRFLPHLLGDNTALPEARRQYWVLLLRSGLQRIAVQVDELRGNREIVVKNIGPQLARVVGIDGATVLGDGQVVLILNPVALASRSRALHAPDIASSTALQAPAEPTASLSTLPTVMVVDDSLTVRKITGRLLAREGYQVLTAKDGVDALEQMLDIVPDVLLVDIEMPRMDGFDLTRNVRADAKLKHVPIIMITSRTADKHRNYAFEIGVNNYLGKPYQEDELMELVGEYTKAKRATDPARQRGHPDVTPGWPLFIQSLDSYTDSACPDSAPNSCCALLTTP</sequence>
<dbReference type="InterPro" id="IPR036061">
    <property type="entry name" value="CheW-like_dom_sf"/>
</dbReference>
<dbReference type="InterPro" id="IPR005467">
    <property type="entry name" value="His_kinase_dom"/>
</dbReference>
<dbReference type="GO" id="GO:0005737">
    <property type="term" value="C:cytoplasm"/>
    <property type="evidence" value="ECO:0007669"/>
    <property type="project" value="InterPro"/>
</dbReference>
<dbReference type="InterPro" id="IPR008207">
    <property type="entry name" value="Sig_transdc_His_kin_Hpt_dom"/>
</dbReference>
<dbReference type="Proteomes" id="UP000886689">
    <property type="component" value="Unassembled WGS sequence"/>
</dbReference>
<keyword evidence="11" id="KW-0175">Coiled coil</keyword>
<dbReference type="Gene3D" id="3.40.50.2300">
    <property type="match status" value="1"/>
</dbReference>
<dbReference type="InterPro" id="IPR003594">
    <property type="entry name" value="HATPase_dom"/>
</dbReference>
<dbReference type="SUPFAM" id="SSF50341">
    <property type="entry name" value="CheW-like"/>
    <property type="match status" value="1"/>
</dbReference>
<dbReference type="SUPFAM" id="SSF47226">
    <property type="entry name" value="Histidine-containing phosphotransfer domain, HPT domain"/>
    <property type="match status" value="5"/>
</dbReference>